<reference evidence="1" key="1">
    <citation type="journal article" date="2014" name="Int. J. Syst. Evol. Microbiol.">
        <title>Complete genome sequence of Corynebacterium casei LMG S-19264T (=DSM 44701T), isolated from a smear-ripened cheese.</title>
        <authorList>
            <consortium name="US DOE Joint Genome Institute (JGI-PGF)"/>
            <person name="Walter F."/>
            <person name="Albersmeier A."/>
            <person name="Kalinowski J."/>
            <person name="Ruckert C."/>
        </authorList>
    </citation>
    <scope>NUCLEOTIDE SEQUENCE</scope>
    <source>
        <strain evidence="1">CGMCC 1.15519</strain>
    </source>
</reference>
<proteinExistence type="predicted"/>
<dbReference type="Proteomes" id="UP000635071">
    <property type="component" value="Unassembled WGS sequence"/>
</dbReference>
<dbReference type="AlphaFoldDB" id="A0A916ZTW3"/>
<organism evidence="1 2">
    <name type="scientific">Sandarakinorhabdus glacialis</name>
    <dbReference type="NCBI Taxonomy" id="1614636"/>
    <lineage>
        <taxon>Bacteria</taxon>
        <taxon>Pseudomonadati</taxon>
        <taxon>Pseudomonadota</taxon>
        <taxon>Alphaproteobacteria</taxon>
        <taxon>Sphingomonadales</taxon>
        <taxon>Sphingosinicellaceae</taxon>
        <taxon>Sandarakinorhabdus</taxon>
    </lineage>
</organism>
<dbReference type="SUPFAM" id="SSF53187">
    <property type="entry name" value="Zn-dependent exopeptidases"/>
    <property type="match status" value="1"/>
</dbReference>
<dbReference type="Pfam" id="PF05013">
    <property type="entry name" value="FGase"/>
    <property type="match status" value="1"/>
</dbReference>
<reference evidence="1" key="2">
    <citation type="submission" date="2020-09" db="EMBL/GenBank/DDBJ databases">
        <authorList>
            <person name="Sun Q."/>
            <person name="Zhou Y."/>
        </authorList>
    </citation>
    <scope>NUCLEOTIDE SEQUENCE</scope>
    <source>
        <strain evidence="1">CGMCC 1.15519</strain>
    </source>
</reference>
<evidence type="ECO:0000313" key="2">
    <source>
        <dbReference type="Proteomes" id="UP000635071"/>
    </source>
</evidence>
<dbReference type="Gene3D" id="3.40.630.40">
    <property type="entry name" value="Zn-dependent exopeptidases"/>
    <property type="match status" value="1"/>
</dbReference>
<name>A0A916ZTW3_9SPHN</name>
<protein>
    <submittedName>
        <fullName evidence="1">N-formylglutamate amidohydrolase</fullName>
    </submittedName>
</protein>
<dbReference type="InterPro" id="IPR007709">
    <property type="entry name" value="N-FG_amidohydro"/>
</dbReference>
<accession>A0A916ZTW3</accession>
<evidence type="ECO:0000313" key="1">
    <source>
        <dbReference type="EMBL" id="GGE12413.1"/>
    </source>
</evidence>
<keyword evidence="2" id="KW-1185">Reference proteome</keyword>
<dbReference type="EMBL" id="BMJM01000005">
    <property type="protein sequence ID" value="GGE12413.1"/>
    <property type="molecule type" value="Genomic_DNA"/>
</dbReference>
<comment type="caution">
    <text evidence="1">The sequence shown here is derived from an EMBL/GenBank/DDBJ whole genome shotgun (WGS) entry which is preliminary data.</text>
</comment>
<gene>
    <name evidence="1" type="ORF">GCM10011529_18470</name>
</gene>
<sequence>MLPGFSVSGDSDGRWPVVMASPHSGRDYPPAFLAASRLSMAQLRRAEDPLVDALLEGIGDVPVLTARHGRAFLDLNRAEDELDPAMYDAPLPITARQTERVGAGLGVVPRVAAQGLDIYRRRMPPGEAEARLAALHRPWHARIAELLARARARHGFAILIDCHSMPQPSGVLPPQIVLGDRYGGSASPALMSMIEGHFQAAGWRVGRNIPYAGGHTTAFHGAPGAGIHAVQVEIDRGLYVDTGRMTPTAGFAAVASAMTGLAALLVAEAASLGLEPPLQEAAE</sequence>